<dbReference type="GO" id="GO:0000973">
    <property type="term" value="P:post-transcriptional tethering of RNA polymerase II gene DNA at nuclear periphery"/>
    <property type="evidence" value="ECO:0007669"/>
    <property type="project" value="TreeGrafter"/>
</dbReference>
<accession>A0AAD8M822</accession>
<keyword evidence="3" id="KW-0509">mRNA transport</keyword>
<evidence type="ECO:0000256" key="8">
    <source>
        <dbReference type="ARBA" id="ARBA00065263"/>
    </source>
</evidence>
<feature type="region of interest" description="Disordered" evidence="9">
    <location>
        <begin position="148"/>
        <end position="207"/>
    </location>
</feature>
<gene>
    <name evidence="11" type="ORF">POM88_039702</name>
</gene>
<dbReference type="SUPFAM" id="SSF82215">
    <property type="entry name" value="C-terminal autoproteolytic domain of nucleoporin nup98"/>
    <property type="match status" value="1"/>
</dbReference>
<organism evidence="11 12">
    <name type="scientific">Heracleum sosnowskyi</name>
    <dbReference type="NCBI Taxonomy" id="360622"/>
    <lineage>
        <taxon>Eukaryota</taxon>
        <taxon>Viridiplantae</taxon>
        <taxon>Streptophyta</taxon>
        <taxon>Embryophyta</taxon>
        <taxon>Tracheophyta</taxon>
        <taxon>Spermatophyta</taxon>
        <taxon>Magnoliopsida</taxon>
        <taxon>eudicotyledons</taxon>
        <taxon>Gunneridae</taxon>
        <taxon>Pentapetalae</taxon>
        <taxon>asterids</taxon>
        <taxon>campanulids</taxon>
        <taxon>Apiales</taxon>
        <taxon>Apiaceae</taxon>
        <taxon>Apioideae</taxon>
        <taxon>apioid superclade</taxon>
        <taxon>Tordylieae</taxon>
        <taxon>Tordyliinae</taxon>
        <taxon>Heracleum</taxon>
    </lineage>
</organism>
<dbReference type="GO" id="GO:0017056">
    <property type="term" value="F:structural constituent of nuclear pore"/>
    <property type="evidence" value="ECO:0007669"/>
    <property type="project" value="InterPro"/>
</dbReference>
<evidence type="ECO:0000259" key="10">
    <source>
        <dbReference type="PROSITE" id="PS51434"/>
    </source>
</evidence>
<dbReference type="EMBL" id="JAUIZM010000009">
    <property type="protein sequence ID" value="KAK1364141.1"/>
    <property type="molecule type" value="Genomic_DNA"/>
</dbReference>
<keyword evidence="6" id="KW-0906">Nuclear pore complex</keyword>
<keyword evidence="2" id="KW-0813">Transport</keyword>
<dbReference type="InterPro" id="IPR037665">
    <property type="entry name" value="Nucleoporin_S59-like"/>
</dbReference>
<dbReference type="PANTHER" id="PTHR23198:SF19">
    <property type="entry name" value="NUCLEAR PORE COMPLEX PROTEIN NUP98A-LIKE ISOFORM X1"/>
    <property type="match status" value="1"/>
</dbReference>
<keyword evidence="4" id="KW-0653">Protein transport</keyword>
<reference evidence="11" key="2">
    <citation type="submission" date="2023-05" db="EMBL/GenBank/DDBJ databases">
        <authorList>
            <person name="Schelkunov M.I."/>
        </authorList>
    </citation>
    <scope>NUCLEOTIDE SEQUENCE</scope>
    <source>
        <strain evidence="11">Hsosn_3</strain>
        <tissue evidence="11">Leaf</tissue>
    </source>
</reference>
<dbReference type="GO" id="GO:0003723">
    <property type="term" value="F:RNA binding"/>
    <property type="evidence" value="ECO:0007669"/>
    <property type="project" value="TreeGrafter"/>
</dbReference>
<protein>
    <submittedName>
        <fullName evidence="11">Peptidase S59 domain-containing protein</fullName>
    </submittedName>
</protein>
<reference evidence="11" key="1">
    <citation type="submission" date="2023-02" db="EMBL/GenBank/DDBJ databases">
        <title>Genome of toxic invasive species Heracleum sosnowskyi carries increased number of genes despite the absence of recent whole-genome duplications.</title>
        <authorList>
            <person name="Schelkunov M."/>
            <person name="Shtratnikova V."/>
            <person name="Makarenko M."/>
            <person name="Klepikova A."/>
            <person name="Omelchenko D."/>
            <person name="Novikova G."/>
            <person name="Obukhova E."/>
            <person name="Bogdanov V."/>
            <person name="Penin A."/>
            <person name="Logacheva M."/>
        </authorList>
    </citation>
    <scope>NUCLEOTIDE SEQUENCE</scope>
    <source>
        <strain evidence="11">Hsosn_3</strain>
        <tissue evidence="11">Leaf</tissue>
    </source>
</reference>
<dbReference type="GO" id="GO:0051028">
    <property type="term" value="P:mRNA transport"/>
    <property type="evidence" value="ECO:0007669"/>
    <property type="project" value="UniProtKB-KW"/>
</dbReference>
<evidence type="ECO:0000256" key="3">
    <source>
        <dbReference type="ARBA" id="ARBA00022816"/>
    </source>
</evidence>
<evidence type="ECO:0000256" key="6">
    <source>
        <dbReference type="ARBA" id="ARBA00023132"/>
    </source>
</evidence>
<dbReference type="Proteomes" id="UP001237642">
    <property type="component" value="Unassembled WGS sequence"/>
</dbReference>
<comment type="subcellular location">
    <subcellularLocation>
        <location evidence="1">Nucleus</location>
        <location evidence="1">Nuclear pore complex</location>
    </subcellularLocation>
</comment>
<evidence type="ECO:0000256" key="4">
    <source>
        <dbReference type="ARBA" id="ARBA00022927"/>
    </source>
</evidence>
<dbReference type="GO" id="GO:0034398">
    <property type="term" value="P:telomere tethering at nuclear periphery"/>
    <property type="evidence" value="ECO:0007669"/>
    <property type="project" value="TreeGrafter"/>
</dbReference>
<evidence type="ECO:0000256" key="5">
    <source>
        <dbReference type="ARBA" id="ARBA00023010"/>
    </source>
</evidence>
<dbReference type="InterPro" id="IPR036903">
    <property type="entry name" value="Nup98_auto-Pept-S59_dom_sf"/>
</dbReference>
<feature type="region of interest" description="Disordered" evidence="9">
    <location>
        <begin position="247"/>
        <end position="277"/>
    </location>
</feature>
<dbReference type="Pfam" id="PF04096">
    <property type="entry name" value="Nucleoporin2"/>
    <property type="match status" value="1"/>
</dbReference>
<dbReference type="GO" id="GO:0048573">
    <property type="term" value="P:photoperiodism, flowering"/>
    <property type="evidence" value="ECO:0007669"/>
    <property type="project" value="UniProtKB-ARBA"/>
</dbReference>
<keyword evidence="12" id="KW-1185">Reference proteome</keyword>
<feature type="region of interest" description="Disordered" evidence="9">
    <location>
        <begin position="820"/>
        <end position="841"/>
    </location>
</feature>
<keyword evidence="5" id="KW-0811">Translocation</keyword>
<dbReference type="GO" id="GO:0006405">
    <property type="term" value="P:RNA export from nucleus"/>
    <property type="evidence" value="ECO:0007669"/>
    <property type="project" value="TreeGrafter"/>
</dbReference>
<dbReference type="InterPro" id="IPR007230">
    <property type="entry name" value="Nup98_auto-Pept-S59_dom"/>
</dbReference>
<comment type="caution">
    <text evidence="11">The sequence shown here is derived from an EMBL/GenBank/DDBJ whole genome shotgun (WGS) entry which is preliminary data.</text>
</comment>
<dbReference type="Gene3D" id="1.10.10.2360">
    <property type="match status" value="2"/>
</dbReference>
<evidence type="ECO:0000256" key="7">
    <source>
        <dbReference type="ARBA" id="ARBA00023242"/>
    </source>
</evidence>
<sequence>MSSFNPAFGGFGYDHGCKQNFSLYGSRPAFGQSRDQFGYDLLAGGIYVPVYGHSGNRSYPCGYSPTGGGISTSPFGYSSHPFGFTPTNGGCSAPAFGHDSHPFGFNPSNGGNSVPAFGHNGHPFGFNHSNGGSSAPAFGHNSRPFGFTPAGGGTSAPTLGQSNSFGFTPGGTFVPTFGQNSATPFGGAPANGGTSVPTFGQNSATPFAGAPANGGTCVPTFGQNSSPFGSAPANGGTSVPRFGQTSTPFGGAPANGGASVPTFGQNSTPFGGAPANAGTSMPTFGQNSTPFGSAPANGGTSMPTFGRSSASFGLTLSNGETSVPTFWQNSTTPFGDAPASGGTSVPTFGQSSTIGCATANGGTSVPAFGRSTNSFGFNPSNTTTSVPTWQHINLLGSVSPNGGTPVTTLGEGRTYCVSAPTPTDGGTSVPFRSIGSTSFSQTPAVNASNSLGFGIGCTTTCNQPTLPAGSSLFGTGSHLFGTQNHSFGSTTHSQTPTMNVSSSPEFSFGCTTSGQAPTQFGTSSNLFGTSTYSGGNQVPFAGNQVKTLSSGNFSSESFTFSINRGGTRATPYTETVELEGNPQLSTRIVSISAMPVFQDKSHEELRWEDKQLGDNGNIPLFHSAIARQSAIGSQSKGSKVKPYTETMVGEDASRATSISAMPVYQYKSHEELRWEDHQFNNAGGGVDPASEQLNCFRNPVPSTGSSFLYAMNSSVPPNLFPSSAPCFSNPFTSNSSSNDLHWGAYTSVTQPPSIFGPTIMFKHPYPSNMSASASEASTSGHSLFNYTSAPCASICSTSVTTPVTASVPCNFPPSTSTLNAGSPSRCMVKTPPAVPQMSAEGPKTASVRYGISSIPVKHSAEEKQQLLKPKWNHNNDGPKVSFSADAHGTPTKKAPIIPKHNSGILISGPSEGWNLRIDFENILHIKCTSIHVYENGEVSVELSKPLGDGSVQDKVENSGKTFAAEHSLKPSFDDGKHPFEKEISSDASGQLPKLKDSDYFIQPRLEELAIKESFEPGFCSHVKDFVVGHQSYGRIKFLGETDVRQLDVNSHIVFRNREVILSMDENKKPPVGQGLNKAAEITLCNIKCVDKAGNQHINGPKVDKYRKKLMKKAAEQGAEFVSYDPVQGEWKFRVEHF</sequence>
<dbReference type="PROSITE" id="PS51434">
    <property type="entry name" value="NUP_C"/>
    <property type="match status" value="1"/>
</dbReference>
<dbReference type="GO" id="GO:0006606">
    <property type="term" value="P:protein import into nucleus"/>
    <property type="evidence" value="ECO:0007669"/>
    <property type="project" value="TreeGrafter"/>
</dbReference>
<evidence type="ECO:0000256" key="9">
    <source>
        <dbReference type="SAM" id="MobiDB-lite"/>
    </source>
</evidence>
<feature type="compositionally biased region" description="Polar residues" evidence="9">
    <location>
        <begin position="192"/>
        <end position="205"/>
    </location>
</feature>
<dbReference type="Gene3D" id="3.30.1610.10">
    <property type="entry name" value="Peptidase S59, nucleoporin"/>
    <property type="match status" value="1"/>
</dbReference>
<keyword evidence="7" id="KW-0539">Nucleus</keyword>
<evidence type="ECO:0000256" key="1">
    <source>
        <dbReference type="ARBA" id="ARBA00004567"/>
    </source>
</evidence>
<comment type="subunit">
    <text evidence="8">Part of the nuclear pore complex (NPC). The NPC has an eight-fold symmetrical structure comprising a central transport channel and two rings, the cytoplasmic and nuclear rings, to which eight filaments are attached. The cytoplasmic filaments have loose ends, while the nuclear filaments are joined in a distal ring, forming a nuclear basket. NPCs are highly dynamic in configuration and composition, and can be devided in 3 subcomplexes, the NUP62 subcomplex, the NUP107-160 subcomplex and the NUP93 subcomplex, containing approximately 30 different nucleoporin proteins.</text>
</comment>
<feature type="domain" description="Peptidase S59" evidence="10">
    <location>
        <begin position="996"/>
        <end position="1137"/>
    </location>
</feature>
<dbReference type="GO" id="GO:0044614">
    <property type="term" value="C:nuclear pore cytoplasmic filaments"/>
    <property type="evidence" value="ECO:0007669"/>
    <property type="project" value="TreeGrafter"/>
</dbReference>
<evidence type="ECO:0000313" key="11">
    <source>
        <dbReference type="EMBL" id="KAK1364141.1"/>
    </source>
</evidence>
<evidence type="ECO:0000256" key="2">
    <source>
        <dbReference type="ARBA" id="ARBA00022448"/>
    </source>
</evidence>
<dbReference type="GO" id="GO:0008139">
    <property type="term" value="F:nuclear localization sequence binding"/>
    <property type="evidence" value="ECO:0007669"/>
    <property type="project" value="TreeGrafter"/>
</dbReference>
<dbReference type="FunFam" id="3.30.1610.10:FF:000002">
    <property type="entry name" value="nuclear pore complex protein NUP98A"/>
    <property type="match status" value="1"/>
</dbReference>
<name>A0AAD8M822_9APIA</name>
<proteinExistence type="predicted"/>
<evidence type="ECO:0000313" key="12">
    <source>
        <dbReference type="Proteomes" id="UP001237642"/>
    </source>
</evidence>
<feature type="compositionally biased region" description="Polar residues" evidence="9">
    <location>
        <begin position="155"/>
        <end position="166"/>
    </location>
</feature>
<dbReference type="PANTHER" id="PTHR23198">
    <property type="entry name" value="NUCLEOPORIN"/>
    <property type="match status" value="1"/>
</dbReference>
<dbReference type="AlphaFoldDB" id="A0AAD8M822"/>